<dbReference type="OrthoDB" id="9761723at2"/>
<protein>
    <recommendedName>
        <fullName evidence="4">SGNH/GDSL hydrolase family protein</fullName>
    </recommendedName>
</protein>
<dbReference type="AlphaFoldDB" id="A0A4V3CRN0"/>
<keyword evidence="3" id="KW-1185">Reference proteome</keyword>
<dbReference type="RefSeq" id="WP_133534124.1">
    <property type="nucleotide sequence ID" value="NZ_SNXR01000019.1"/>
</dbReference>
<keyword evidence="1" id="KW-1133">Transmembrane helix</keyword>
<dbReference type="Proteomes" id="UP000295260">
    <property type="component" value="Unassembled WGS sequence"/>
</dbReference>
<sequence>MKQFISTFAKFIVCAFIMYCGILFVWGRTLSARFKPNLYYCVAAYGHTFSRLKEVKTKKNIDILFLGSSHAYRGFDTRIFEKSGYETFNLGSSAQTPMQTKILLKRYLEKLKPKLIIYEVYPATFSIDGVESALDIISNDYNDLGSAKMALELNNIKIYNTFLYGTYIDFIDLNANYKEQRRKKYDNYIPGGFVERDMKITKIKTYNQSEWVFKENQLLHFEEIISYLKSEKIEVKLVYAPIPKSKYKSYVNSKEFDSIMKSQGEYINFNENPFLNDSLHYYDNDHLNQEGVTIFNQKLIELLKSKK</sequence>
<dbReference type="SUPFAM" id="SSF52266">
    <property type="entry name" value="SGNH hydrolase"/>
    <property type="match status" value="1"/>
</dbReference>
<gene>
    <name evidence="2" type="ORF">BC748_2952</name>
</gene>
<accession>A0A4V3CRN0</accession>
<evidence type="ECO:0000313" key="3">
    <source>
        <dbReference type="Proteomes" id="UP000295260"/>
    </source>
</evidence>
<evidence type="ECO:0000313" key="2">
    <source>
        <dbReference type="EMBL" id="TDP57432.1"/>
    </source>
</evidence>
<organism evidence="2 3">
    <name type="scientific">Flavobacterium dankookense</name>
    <dbReference type="NCBI Taxonomy" id="706186"/>
    <lineage>
        <taxon>Bacteria</taxon>
        <taxon>Pseudomonadati</taxon>
        <taxon>Bacteroidota</taxon>
        <taxon>Flavobacteriia</taxon>
        <taxon>Flavobacteriales</taxon>
        <taxon>Flavobacteriaceae</taxon>
        <taxon>Flavobacterium</taxon>
    </lineage>
</organism>
<keyword evidence="1" id="KW-0472">Membrane</keyword>
<feature type="transmembrane region" description="Helical" evidence="1">
    <location>
        <begin position="7"/>
        <end position="27"/>
    </location>
</feature>
<name>A0A4V3CRN0_9FLAO</name>
<evidence type="ECO:0008006" key="4">
    <source>
        <dbReference type="Google" id="ProtNLM"/>
    </source>
</evidence>
<keyword evidence="1" id="KW-0812">Transmembrane</keyword>
<comment type="caution">
    <text evidence="2">The sequence shown here is derived from an EMBL/GenBank/DDBJ whole genome shotgun (WGS) entry which is preliminary data.</text>
</comment>
<proteinExistence type="predicted"/>
<evidence type="ECO:0000256" key="1">
    <source>
        <dbReference type="SAM" id="Phobius"/>
    </source>
</evidence>
<dbReference type="EMBL" id="SNXR01000019">
    <property type="protein sequence ID" value="TDP57432.1"/>
    <property type="molecule type" value="Genomic_DNA"/>
</dbReference>
<reference evidence="2 3" key="1">
    <citation type="submission" date="2019-03" db="EMBL/GenBank/DDBJ databases">
        <title>Genomic Encyclopedia of Archaeal and Bacterial Type Strains, Phase II (KMG-II): from individual species to whole genera.</title>
        <authorList>
            <person name="Goeker M."/>
        </authorList>
    </citation>
    <scope>NUCLEOTIDE SEQUENCE [LARGE SCALE GENOMIC DNA]</scope>
    <source>
        <strain evidence="2 3">DSM 25687</strain>
    </source>
</reference>